<dbReference type="GO" id="GO:0009425">
    <property type="term" value="C:bacterial-type flagellum basal body"/>
    <property type="evidence" value="ECO:0007669"/>
    <property type="project" value="InterPro"/>
</dbReference>
<keyword evidence="6 10" id="KW-0812">Transmembrane</keyword>
<dbReference type="NCBIfam" id="NF004285">
    <property type="entry name" value="PRK05696.1"/>
    <property type="match status" value="1"/>
</dbReference>
<dbReference type="PANTHER" id="PTHR35091:SF2">
    <property type="entry name" value="FLAGELLAR PROTEIN FLIL"/>
    <property type="match status" value="1"/>
</dbReference>
<dbReference type="Proteomes" id="UP000031278">
    <property type="component" value="Unassembled WGS sequence"/>
</dbReference>
<dbReference type="Pfam" id="PF03748">
    <property type="entry name" value="FliL"/>
    <property type="match status" value="1"/>
</dbReference>
<keyword evidence="8 10" id="KW-1133">Transmembrane helix</keyword>
<evidence type="ECO:0000313" key="12">
    <source>
        <dbReference type="Proteomes" id="UP000031278"/>
    </source>
</evidence>
<dbReference type="InterPro" id="IPR005503">
    <property type="entry name" value="FliL"/>
</dbReference>
<dbReference type="GO" id="GO:0071978">
    <property type="term" value="P:bacterial-type flagellum-dependent swarming motility"/>
    <property type="evidence" value="ECO:0007669"/>
    <property type="project" value="TreeGrafter"/>
</dbReference>
<keyword evidence="4" id="KW-1003">Cell membrane</keyword>
<evidence type="ECO:0000256" key="4">
    <source>
        <dbReference type="ARBA" id="ARBA00022475"/>
    </source>
</evidence>
<keyword evidence="11" id="KW-0966">Cell projection</keyword>
<evidence type="ECO:0000256" key="6">
    <source>
        <dbReference type="ARBA" id="ARBA00022692"/>
    </source>
</evidence>
<evidence type="ECO:0000256" key="1">
    <source>
        <dbReference type="ARBA" id="ARBA00002254"/>
    </source>
</evidence>
<comment type="function">
    <text evidence="1 10">Controls the rotational direction of flagella during chemotaxis.</text>
</comment>
<keyword evidence="11" id="KW-0969">Cilium</keyword>
<organism evidence="11 12">
    <name type="scientific">Photobacterium gaetbulicola</name>
    <dbReference type="NCBI Taxonomy" id="1295392"/>
    <lineage>
        <taxon>Bacteria</taxon>
        <taxon>Pseudomonadati</taxon>
        <taxon>Pseudomonadota</taxon>
        <taxon>Gammaproteobacteria</taxon>
        <taxon>Vibrionales</taxon>
        <taxon>Vibrionaceae</taxon>
        <taxon>Photobacterium</taxon>
    </lineage>
</organism>
<keyword evidence="11" id="KW-0282">Flagellum</keyword>
<evidence type="ECO:0000313" key="11">
    <source>
        <dbReference type="EMBL" id="KHT61530.1"/>
    </source>
</evidence>
<evidence type="ECO:0000256" key="2">
    <source>
        <dbReference type="ARBA" id="ARBA00004162"/>
    </source>
</evidence>
<dbReference type="EMBL" id="JWLZ01000198">
    <property type="protein sequence ID" value="KHT61530.1"/>
    <property type="molecule type" value="Genomic_DNA"/>
</dbReference>
<comment type="similarity">
    <text evidence="3 10">Belongs to the FliL family.</text>
</comment>
<dbReference type="AlphaFoldDB" id="A0A0B9G9C4"/>
<sequence>MADEAQAGGKKKLIIIAVLAVVLLGGAGAGAWLFFGSSSSEPVTAQAGSASSAAPAAVESAYYVILPQPFIFNVTGDARDRLVQVKVQLMVRGDRNEAIARQHIPLIESTLLQTFGAATVEQLRTPTGRLDLRGQSLAAVQDALVKVSGRQAVERVLFTGFVMQ</sequence>
<keyword evidence="10" id="KW-0997">Cell inner membrane</keyword>
<keyword evidence="7 10" id="KW-0283">Flagellar rotation</keyword>
<keyword evidence="5 10" id="KW-0145">Chemotaxis</keyword>
<keyword evidence="9 10" id="KW-0472">Membrane</keyword>
<accession>A0A0B9G9C4</accession>
<protein>
    <recommendedName>
        <fullName evidence="10">Flagellar protein FliL</fullName>
    </recommendedName>
</protein>
<dbReference type="PANTHER" id="PTHR35091">
    <property type="entry name" value="FLAGELLAR PROTEIN FLIL"/>
    <property type="match status" value="1"/>
</dbReference>
<comment type="caution">
    <text evidence="11">The sequence shown here is derived from an EMBL/GenBank/DDBJ whole genome shotgun (WGS) entry which is preliminary data.</text>
</comment>
<evidence type="ECO:0000256" key="10">
    <source>
        <dbReference type="RuleBase" id="RU364125"/>
    </source>
</evidence>
<dbReference type="GO" id="GO:0006935">
    <property type="term" value="P:chemotaxis"/>
    <property type="evidence" value="ECO:0007669"/>
    <property type="project" value="UniProtKB-KW"/>
</dbReference>
<dbReference type="GO" id="GO:0005886">
    <property type="term" value="C:plasma membrane"/>
    <property type="evidence" value="ECO:0007669"/>
    <property type="project" value="UniProtKB-SubCell"/>
</dbReference>
<evidence type="ECO:0000256" key="9">
    <source>
        <dbReference type="ARBA" id="ARBA00023136"/>
    </source>
</evidence>
<proteinExistence type="inferred from homology"/>
<name>A0A0B9G9C4_9GAMM</name>
<evidence type="ECO:0000256" key="3">
    <source>
        <dbReference type="ARBA" id="ARBA00008281"/>
    </source>
</evidence>
<reference evidence="11 12" key="1">
    <citation type="submission" date="2014-12" db="EMBL/GenBank/DDBJ databases">
        <title>Genome sequencing of Photobacterium gaetbulicola AD005a.</title>
        <authorList>
            <person name="Adrian T.G.S."/>
            <person name="Chan K.G."/>
        </authorList>
    </citation>
    <scope>NUCLEOTIDE SEQUENCE [LARGE SCALE GENOMIC DNA]</scope>
    <source>
        <strain evidence="11 12">AD005a</strain>
    </source>
</reference>
<evidence type="ECO:0000256" key="8">
    <source>
        <dbReference type="ARBA" id="ARBA00022989"/>
    </source>
</evidence>
<gene>
    <name evidence="11" type="primary">fliL</name>
    <name evidence="11" type="ORF">RJ45_21665</name>
</gene>
<evidence type="ECO:0000256" key="7">
    <source>
        <dbReference type="ARBA" id="ARBA00022779"/>
    </source>
</evidence>
<feature type="transmembrane region" description="Helical" evidence="10">
    <location>
        <begin position="12"/>
        <end position="35"/>
    </location>
</feature>
<evidence type="ECO:0000256" key="5">
    <source>
        <dbReference type="ARBA" id="ARBA00022500"/>
    </source>
</evidence>
<comment type="subcellular location">
    <subcellularLocation>
        <location evidence="10">Cell inner membrane</location>
    </subcellularLocation>
    <subcellularLocation>
        <location evidence="2">Cell membrane</location>
        <topology evidence="2">Single-pass membrane protein</topology>
    </subcellularLocation>
</comment>